<evidence type="ECO:0000313" key="3">
    <source>
        <dbReference type="Proteomes" id="UP000502421"/>
    </source>
</evidence>
<proteinExistence type="predicted"/>
<gene>
    <name evidence="2" type="ORF">HF324_19150</name>
    <name evidence="1" type="ORF">HF329_19285</name>
</gene>
<dbReference type="Proteomes" id="UP000502421">
    <property type="component" value="Chromosome"/>
</dbReference>
<protein>
    <submittedName>
        <fullName evidence="1">Uncharacterized protein</fullName>
    </submittedName>
</protein>
<name>A0AAE6ZHZ0_9BACT</name>
<evidence type="ECO:0000313" key="4">
    <source>
        <dbReference type="Proteomes" id="UP000503144"/>
    </source>
</evidence>
<reference evidence="3" key="1">
    <citation type="submission" date="2020-04" db="EMBL/GenBank/DDBJ databases">
        <authorList>
            <person name="Kittiwongwattana C."/>
        </authorList>
    </citation>
    <scope>NUCLEOTIDE SEQUENCE [LARGE SCALE GENOMIC DNA]</scope>
    <source>
        <strain evidence="3">1310</strain>
    </source>
</reference>
<dbReference type="RefSeq" id="WP_168806447.1">
    <property type="nucleotide sequence ID" value="NZ_CP051204.2"/>
</dbReference>
<accession>A0AAE6ZHZ0</accession>
<dbReference type="Proteomes" id="UP000503144">
    <property type="component" value="Chromosome"/>
</dbReference>
<dbReference type="KEGG" id="coy:HF329_19285"/>
<dbReference type="EMBL" id="CP051204">
    <property type="protein sequence ID" value="QJB39859.1"/>
    <property type="molecule type" value="Genomic_DNA"/>
</dbReference>
<keyword evidence="4" id="KW-1185">Reference proteome</keyword>
<organism evidence="1 3">
    <name type="scientific">Chitinophaga oryzae</name>
    <dbReference type="NCBI Taxonomy" id="2725414"/>
    <lineage>
        <taxon>Bacteria</taxon>
        <taxon>Pseudomonadati</taxon>
        <taxon>Bacteroidota</taxon>
        <taxon>Chitinophagia</taxon>
        <taxon>Chitinophagales</taxon>
        <taxon>Chitinophagaceae</taxon>
        <taxon>Chitinophaga</taxon>
    </lineage>
</organism>
<evidence type="ECO:0000313" key="2">
    <source>
        <dbReference type="EMBL" id="QJB39859.1"/>
    </source>
</evidence>
<dbReference type="AlphaFoldDB" id="A0AAE6ZHZ0"/>
<dbReference type="EMBL" id="CP051205">
    <property type="protein sequence ID" value="QJB33341.1"/>
    <property type="molecule type" value="Genomic_DNA"/>
</dbReference>
<reference evidence="1" key="2">
    <citation type="submission" date="2020-09" db="EMBL/GenBank/DDBJ databases">
        <authorList>
            <person name="Kittiwongwattana C."/>
        </authorList>
    </citation>
    <scope>NUCLEOTIDE SEQUENCE</scope>
    <source>
        <strain evidence="2">1303</strain>
        <strain evidence="1">1310</strain>
    </source>
</reference>
<sequence length="113" mass="13419">MITGIDYILYTRNKQDVFIQKMKDSLPFWDNSYYVIDTEDETTDIFVAKDEKMFQLMDEKGYYTTRGSGEGPFLVMFNSKYAPDRNRVTLVLPKEIDKSKFSRQVFNWIKSIL</sequence>
<evidence type="ECO:0000313" key="1">
    <source>
        <dbReference type="EMBL" id="QJB33341.1"/>
    </source>
</evidence>